<comment type="pathway">
    <text evidence="4">Nitrogen metabolism.</text>
</comment>
<comment type="caution">
    <text evidence="27">The sequence shown here is derived from an EMBL/GenBank/DDBJ whole genome shotgun (WGS) entry which is preliminary data.</text>
</comment>
<feature type="domain" description="Glutamine amidotransferase type-2" evidence="26">
    <location>
        <begin position="59"/>
        <end position="466"/>
    </location>
</feature>
<comment type="pathway">
    <text evidence="5">Amino-acid biosynthesis; L-glutamate biosynthesis via GLT pathway; L-glutamate from 2-oxoglutarate and L-glutamine (NAD(+) route): step 1/1.</text>
</comment>
<dbReference type="Gene3D" id="3.20.20.70">
    <property type="entry name" value="Aldolase class I"/>
    <property type="match status" value="2"/>
</dbReference>
<dbReference type="NCBIfam" id="TIGR01317">
    <property type="entry name" value="GOGAT_sm_gam"/>
    <property type="match status" value="1"/>
</dbReference>
<dbReference type="SUPFAM" id="SSF51395">
    <property type="entry name" value="FMN-linked oxidoreductases"/>
    <property type="match status" value="1"/>
</dbReference>
<evidence type="ECO:0000313" key="27">
    <source>
        <dbReference type="EMBL" id="KAF9501232.1"/>
    </source>
</evidence>
<dbReference type="Gene3D" id="3.60.20.10">
    <property type="entry name" value="Glutamine Phosphoribosylpyrophosphate, subunit 1, domain 1"/>
    <property type="match status" value="1"/>
</dbReference>
<comment type="catalytic activity">
    <reaction evidence="20">
        <text>2 L-glutamate + NAD(+) = L-glutamine + 2-oxoglutarate + NADH + H(+)</text>
        <dbReference type="Rhea" id="RHEA:13753"/>
        <dbReference type="ChEBI" id="CHEBI:15378"/>
        <dbReference type="ChEBI" id="CHEBI:16810"/>
        <dbReference type="ChEBI" id="CHEBI:29985"/>
        <dbReference type="ChEBI" id="CHEBI:57540"/>
        <dbReference type="ChEBI" id="CHEBI:57945"/>
        <dbReference type="ChEBI" id="CHEBI:58359"/>
        <dbReference type="EC" id="1.4.1.14"/>
    </reaction>
</comment>
<evidence type="ECO:0000256" key="7">
    <source>
        <dbReference type="ARBA" id="ARBA00011233"/>
    </source>
</evidence>
<dbReference type="InterPro" id="IPR006982">
    <property type="entry name" value="Glu_synth_centr_N"/>
</dbReference>
<comment type="similarity">
    <text evidence="6">Belongs to the glutamate synthase family.</text>
</comment>
<dbReference type="GO" id="GO:0006537">
    <property type="term" value="P:glutamate biosynthetic process"/>
    <property type="evidence" value="ECO:0007669"/>
    <property type="project" value="UniProtKB-KW"/>
</dbReference>
<dbReference type="OrthoDB" id="4327079at2759"/>
<evidence type="ECO:0000256" key="13">
    <source>
        <dbReference type="ARBA" id="ARBA00022962"/>
    </source>
</evidence>
<keyword evidence="17" id="KW-0314">Glutamate biosynthesis</keyword>
<evidence type="ECO:0000256" key="18">
    <source>
        <dbReference type="ARBA" id="ARBA00023291"/>
    </source>
</evidence>
<dbReference type="CDD" id="cd02808">
    <property type="entry name" value="GltS_FMN"/>
    <property type="match status" value="1"/>
</dbReference>
<dbReference type="PROSITE" id="PS51278">
    <property type="entry name" value="GATASE_TYPE_2"/>
    <property type="match status" value="1"/>
</dbReference>
<evidence type="ECO:0000256" key="12">
    <source>
        <dbReference type="ARBA" id="ARBA00022827"/>
    </source>
</evidence>
<evidence type="ECO:0000256" key="19">
    <source>
        <dbReference type="ARBA" id="ARBA00024383"/>
    </source>
</evidence>
<evidence type="ECO:0000256" key="23">
    <source>
        <dbReference type="PIRSR" id="PIRSR000187-1"/>
    </source>
</evidence>
<evidence type="ECO:0000256" key="10">
    <source>
        <dbReference type="ARBA" id="ARBA00022643"/>
    </source>
</evidence>
<evidence type="ECO:0000256" key="17">
    <source>
        <dbReference type="ARBA" id="ARBA00023164"/>
    </source>
</evidence>
<dbReference type="Pfam" id="PF01645">
    <property type="entry name" value="Glu_synthase"/>
    <property type="match status" value="1"/>
</dbReference>
<dbReference type="PANTHER" id="PTHR43100">
    <property type="entry name" value="GLUTAMATE SYNTHASE [NADPH] SMALL CHAIN"/>
    <property type="match status" value="1"/>
</dbReference>
<keyword evidence="8" id="KW-0028">Amino-acid biosynthesis</keyword>
<dbReference type="Pfam" id="PF04898">
    <property type="entry name" value="Glu_syn_central"/>
    <property type="match status" value="1"/>
</dbReference>
<dbReference type="FunFam" id="2.160.20.60:FF:000001">
    <property type="entry name" value="Glutamate synthase, large subunit"/>
    <property type="match status" value="1"/>
</dbReference>
<evidence type="ECO:0000256" key="6">
    <source>
        <dbReference type="ARBA" id="ARBA00009716"/>
    </source>
</evidence>
<feature type="binding site" evidence="24">
    <location>
        <position position="1188"/>
    </location>
    <ligand>
        <name>[3Fe-4S] cluster</name>
        <dbReference type="ChEBI" id="CHEBI:21137"/>
    </ligand>
</feature>
<evidence type="ECO:0000256" key="4">
    <source>
        <dbReference type="ARBA" id="ARBA00004909"/>
    </source>
</evidence>
<dbReference type="InterPro" id="IPR002932">
    <property type="entry name" value="Glu_synthdom"/>
</dbReference>
<dbReference type="InterPro" id="IPR051394">
    <property type="entry name" value="Glutamate_Synthase"/>
</dbReference>
<dbReference type="PIRSF" id="PIRSF000187">
    <property type="entry name" value="GOGAT"/>
    <property type="match status" value="1"/>
</dbReference>
<comment type="cofactor">
    <cofactor evidence="1">
        <name>FMN</name>
        <dbReference type="ChEBI" id="CHEBI:58210"/>
    </cofactor>
</comment>
<comment type="cofactor">
    <cofactor evidence="2">
        <name>FAD</name>
        <dbReference type="ChEBI" id="CHEBI:57692"/>
    </cofactor>
</comment>
<dbReference type="Gene3D" id="1.10.1060.10">
    <property type="entry name" value="Alpha-helical ferredoxin"/>
    <property type="match status" value="1"/>
</dbReference>
<feature type="active site" description="For GATase activity" evidence="23">
    <location>
        <position position="59"/>
    </location>
</feature>
<dbReference type="InterPro" id="IPR002489">
    <property type="entry name" value="Glu_synth_asu_C"/>
</dbReference>
<evidence type="ECO:0000256" key="20">
    <source>
        <dbReference type="ARBA" id="ARBA00048867"/>
    </source>
</evidence>
<keyword evidence="10" id="KW-0288">FMN</keyword>
<comment type="function">
    <text evidence="21">Forms L-glutamate from L-glutamine and 2-oxoglutarate. Represents an alternative pathway to L-glutamate dehydrogenase for the biosynthesis of L-glutamate. Participates with glutamine synthetase in ammonia assimilation processes. The enzyme is specific for NADH, L-glutamine and 2-oxoglutarate.</text>
</comment>
<gene>
    <name evidence="27" type="ORF">BDN71DRAFT_1585459</name>
</gene>
<accession>A0A9P6DDV0</accession>
<dbReference type="InterPro" id="IPR029055">
    <property type="entry name" value="Ntn_hydrolases_N"/>
</dbReference>
<dbReference type="InterPro" id="IPR009051">
    <property type="entry name" value="Helical_ferredxn"/>
</dbReference>
<keyword evidence="16 24" id="KW-0411">Iron-sulfur</keyword>
<protein>
    <recommendedName>
        <fullName evidence="22">Glutamate synthase [NADH]</fullName>
        <ecNumber evidence="19">1.4.1.14</ecNumber>
    </recommendedName>
</protein>
<proteinExistence type="inferred from homology"/>
<dbReference type="Gene3D" id="3.50.50.60">
    <property type="entry name" value="FAD/NAD(P)-binding domain"/>
    <property type="match status" value="2"/>
</dbReference>
<dbReference type="CDD" id="cd00713">
    <property type="entry name" value="GltS"/>
    <property type="match status" value="1"/>
</dbReference>
<keyword evidence="14" id="KW-0560">Oxidoreductase</keyword>
<dbReference type="Pfam" id="PF01493">
    <property type="entry name" value="GXGXG"/>
    <property type="match status" value="1"/>
</dbReference>
<dbReference type="SUPFAM" id="SSF51971">
    <property type="entry name" value="Nucleotide-binding domain"/>
    <property type="match status" value="1"/>
</dbReference>
<dbReference type="InterPro" id="IPR012220">
    <property type="entry name" value="Glu_synth_euk"/>
</dbReference>
<evidence type="ECO:0000256" key="11">
    <source>
        <dbReference type="ARBA" id="ARBA00022723"/>
    </source>
</evidence>
<dbReference type="CDD" id="cd00982">
    <property type="entry name" value="gltB_C"/>
    <property type="match status" value="1"/>
</dbReference>
<dbReference type="GO" id="GO:0016040">
    <property type="term" value="F:glutamate synthase (NADH) activity"/>
    <property type="evidence" value="ECO:0007669"/>
    <property type="project" value="UniProtKB-EC"/>
</dbReference>
<dbReference type="SUPFAM" id="SSF46548">
    <property type="entry name" value="alpha-helical ferredoxin"/>
    <property type="match status" value="1"/>
</dbReference>
<evidence type="ECO:0000259" key="26">
    <source>
        <dbReference type="PROSITE" id="PS51278"/>
    </source>
</evidence>
<dbReference type="GO" id="GO:0016639">
    <property type="term" value="F:oxidoreductase activity, acting on the CH-NH2 group of donors, NAD or NADP as acceptor"/>
    <property type="evidence" value="ECO:0007669"/>
    <property type="project" value="InterPro"/>
</dbReference>
<feature type="region of interest" description="Disordered" evidence="25">
    <location>
        <begin position="1601"/>
        <end position="1622"/>
    </location>
</feature>
<comment type="cofactor">
    <cofactor evidence="24">
        <name>[3Fe-4S] cluster</name>
        <dbReference type="ChEBI" id="CHEBI:21137"/>
    </cofactor>
    <text evidence="24">Binds 1 [3Fe-4S] cluster.</text>
</comment>
<sequence length="2148" mass="235745">MANGVGDSTLLPDLPLVSDFASEESINGFNAVERDPNSWAGSLPADQGLYLNENEKDSCGVGFICHIKGEQTHKIVSDARQLLCAMTHRGATGADSRDGDGAGVMTAIPHHFFKRESEQDIGCTLPEPGEYAVGNFFFKPNDPVQLQSHQALFSKLAIDLGLRVLGWRKVPTDGTILGPAASSKEPVILQPFVVLRAHYGDGNLSQGGTFDSKHFERQLYVLRKHATHSITLAKGFYVCSLSAKTIIYKGQLSPPQVYNYYHDLNHVLYCSHFTLVHSRFSTNTFPSWDRAQPMRLAAHNGEINTVRGNKNWMRAREGVLSSQNFGDQLDLLYPIIETGGSDSAAFDNVLELLVVNGVVTLPEAIMMLIPEAWQGNEYMEPQKKAFYSWAACLQEPWDGPALFTFSDGRFCGANLDRNGLRPCRFIVTSEDIMICASEVGALYVAPDKVVQKGRLKPGRMLLVDTVEGRIVDDKELKRDTASKQNFASWVEAHVLHMPNIVKRTLRGNTRLGPQLDDAPLSTDPKLLAFGYTVEQLSLLLLPMVSEGKEALGSMGNDAPIAPMATQPRLIYDYFRQLFAQVTNPPIDPIRESIVMSLEAYVGPEGNLLEMKPQQCHRILLPSPLISIEEMNALKNLKVAYTGWPSRTIDITFPKEHGLPGYQLALERVCSEAAQAIDDGIKVVILSDRATSSDRVPLSALVACGGVHHHLVLQKKRAKIALVIDTGEAREVHHLCVLVGYGADAVCPWLMMEAIHKVGREGLIKGDMNVEQLIDNYRHSIDNGILKVMSKMGISTLQSYKGAQIFEILGLHREVVERCFIGTASRVQGATFDLLAMDAFELHERGWPSRETIIPPGMPESGEYHWRDGGEAHINDPTGIANLQDAVREKNQSAYEAYARNANEQAQRIHLRGLLDFRYEDATAIPVDQVEPWNEIVRRFVTGAMSYGSISMEAHTTLAIAMNRMGGKSNTGEGGEDAERSTVLNNGDTMRSAIKQVASGRFGVTSNYLSDANELQIKMAQGAKPGEGGELPGHKVSMSIARTRHSTAGVGLISPPPHHDIYSIEDLKQLIYDLKCSNPRARISVKLVSEVGVGIVASGVAKAKADHILISGHDGGTGASRWTGIKYAGLPWELGLAETHQTLVLNDLRGRVTVQTDGQLRTGRDIAIACLLGAEEWGFATTPLIAMGCIMMRKCHLNTCPVGIATQDPQLRAKFAGQPEQVINFFYYLAEDLRSYMAKLGFRTINEMVGRADMLKVNEKLRTVKTAHLDLSAVLKPAWQMRPGAATYRVRSQDHKLYIRLDNKFIDEAEPALTKGLPVHIDCDVVNTDRALGTSLSYRISKLYGEEGLPKDTIHISMRGSAGQSCGAFLAPGITIDLEGDANDYVGKGLSGGRLIVYPPKESKFKAEENIIVGNVCLYGATSGEAFIRGIAAERFAVRNSGANAVVEGMGDHGCEYMTGGRVVVLGTTGRNFAAGMSGGIAYVLDTAHTFASKVNMEMVELGKVNDPREIAALRSLIEDHRHYTGSEVADRVLHDFHHLLPLFVRVMPLDYKRVLEEQTAKEKEDRIRQSVIDLIPSRTASQVDLASEGLEDILLPKTPTTNTLMPPLAKRSEPSVTDMEDSLIDDGSAKQRSLKLDKVKGFMKYQRLSEAYRPPRKRVKDWKEISTRLTVSELKYQSARCMDCGVPFCQSDSGCPISNVIPKWNDLVFKGQWRDALNRLLLTNNFPEFTGRVCPAPCEGACVLGINEQPVGIKSIECAIIDKGFEMGWMAPNPPTFRTGKRIAIIGSGPAGLACADQLNKAGHFVTVFDRNDRFGGLLMYGIPNMKLDKSVVQRRIDLMAAEGITFVPNAHVGVDVDVAHIRAESDAVVVCTGATWPRDLKIPNRDADGIHFAMEFLQLNTKSLLDSELQDGGYINASGKDVIVIGGGDTGNDCIGTAMRHGAKSVTNFELLPRPPGARGRDNPWPQWPRIFRTDYGHTEVAAHFGNDPREYCISTKDFVLNDEGKLKGLNTVRVEWTKDSGGRWKMEEVPGSEKFFPAQLVFLALGFLGPQVELVKALSLKQDGRSNIQTPLKKYSTNVEGIFSAGDCRRGQSLIVWGIQEGRSAAAEVDAWLSSGTTRLPSAGGIKTRTFIPPPSNLPRIVETAA</sequence>
<dbReference type="InterPro" id="IPR036485">
    <property type="entry name" value="Glu_synth_asu_C_sf"/>
</dbReference>
<comment type="pathway">
    <text evidence="3">Energy metabolism; nitrogen metabolism.</text>
</comment>
<dbReference type="InterPro" id="IPR017932">
    <property type="entry name" value="GATase_2_dom"/>
</dbReference>
<evidence type="ECO:0000256" key="5">
    <source>
        <dbReference type="ARBA" id="ARBA00004944"/>
    </source>
</evidence>
<evidence type="ECO:0000256" key="2">
    <source>
        <dbReference type="ARBA" id="ARBA00001974"/>
    </source>
</evidence>
<evidence type="ECO:0000256" key="16">
    <source>
        <dbReference type="ARBA" id="ARBA00023014"/>
    </source>
</evidence>
<keyword evidence="18 24" id="KW-0003">3Fe-4S</keyword>
<dbReference type="GO" id="GO:0010181">
    <property type="term" value="F:FMN binding"/>
    <property type="evidence" value="ECO:0007669"/>
    <property type="project" value="InterPro"/>
</dbReference>
<dbReference type="FunFam" id="3.50.50.60:FF:000022">
    <property type="entry name" value="Glutamate synthase [NADH], amyloplastic"/>
    <property type="match status" value="1"/>
</dbReference>
<evidence type="ECO:0000256" key="25">
    <source>
        <dbReference type="SAM" id="MobiDB-lite"/>
    </source>
</evidence>
<dbReference type="InterPro" id="IPR006005">
    <property type="entry name" value="Glut_synth_ssu1"/>
</dbReference>
<name>A0A9P6DDV0_PLEER</name>
<dbReference type="Proteomes" id="UP000807025">
    <property type="component" value="Unassembled WGS sequence"/>
</dbReference>
<evidence type="ECO:0000256" key="9">
    <source>
        <dbReference type="ARBA" id="ARBA00022630"/>
    </source>
</evidence>
<dbReference type="InterPro" id="IPR036188">
    <property type="entry name" value="FAD/NAD-bd_sf"/>
</dbReference>
<dbReference type="FunFam" id="3.40.50.720:FF:000113">
    <property type="entry name" value="Glutamate synthase [NADH], amyloplastic"/>
    <property type="match status" value="1"/>
</dbReference>
<dbReference type="FunFam" id="3.20.20.70:FF:000031">
    <property type="entry name" value="Glutamate synthase 1 [NADH]"/>
    <property type="match status" value="1"/>
</dbReference>
<dbReference type="EC" id="1.4.1.14" evidence="19"/>
<keyword evidence="11" id="KW-0479">Metal-binding</keyword>
<comment type="subunit">
    <text evidence="7">Homotrimer.</text>
</comment>
<evidence type="ECO:0000256" key="8">
    <source>
        <dbReference type="ARBA" id="ARBA00022605"/>
    </source>
</evidence>
<dbReference type="EMBL" id="MU154524">
    <property type="protein sequence ID" value="KAF9501232.1"/>
    <property type="molecule type" value="Genomic_DNA"/>
</dbReference>
<feature type="binding site" evidence="24">
    <location>
        <position position="1194"/>
    </location>
    <ligand>
        <name>[3Fe-4S] cluster</name>
        <dbReference type="ChEBI" id="CHEBI:21137"/>
    </ligand>
</feature>
<dbReference type="SUPFAM" id="SSF56235">
    <property type="entry name" value="N-terminal nucleophile aminohydrolases (Ntn hydrolases)"/>
    <property type="match status" value="1"/>
</dbReference>
<dbReference type="SUPFAM" id="SSF69336">
    <property type="entry name" value="Alpha subunit of glutamate synthase, C-terminal domain"/>
    <property type="match status" value="1"/>
</dbReference>
<dbReference type="Pfam" id="PF14691">
    <property type="entry name" value="Fer4_20"/>
    <property type="match status" value="1"/>
</dbReference>
<reference evidence="27" key="1">
    <citation type="submission" date="2020-11" db="EMBL/GenBank/DDBJ databases">
        <authorList>
            <consortium name="DOE Joint Genome Institute"/>
            <person name="Ahrendt S."/>
            <person name="Riley R."/>
            <person name="Andreopoulos W."/>
            <person name="Labutti K."/>
            <person name="Pangilinan J."/>
            <person name="Ruiz-Duenas F.J."/>
            <person name="Barrasa J.M."/>
            <person name="Sanchez-Garcia M."/>
            <person name="Camarero S."/>
            <person name="Miyauchi S."/>
            <person name="Serrano A."/>
            <person name="Linde D."/>
            <person name="Babiker R."/>
            <person name="Drula E."/>
            <person name="Ayuso-Fernandez I."/>
            <person name="Pacheco R."/>
            <person name="Padilla G."/>
            <person name="Ferreira P."/>
            <person name="Barriuso J."/>
            <person name="Kellner H."/>
            <person name="Castanera R."/>
            <person name="Alfaro M."/>
            <person name="Ramirez L."/>
            <person name="Pisabarro A.G."/>
            <person name="Kuo A."/>
            <person name="Tritt A."/>
            <person name="Lipzen A."/>
            <person name="He G."/>
            <person name="Yan M."/>
            <person name="Ng V."/>
            <person name="Cullen D."/>
            <person name="Martin F."/>
            <person name="Rosso M.-N."/>
            <person name="Henrissat B."/>
            <person name="Hibbett D."/>
            <person name="Martinez A.T."/>
            <person name="Grigoriev I.V."/>
        </authorList>
    </citation>
    <scope>NUCLEOTIDE SEQUENCE</scope>
    <source>
        <strain evidence="27">ATCC 90797</strain>
    </source>
</reference>
<dbReference type="GO" id="GO:0019676">
    <property type="term" value="P:ammonia assimilation cycle"/>
    <property type="evidence" value="ECO:0007669"/>
    <property type="project" value="UniProtKB-ARBA"/>
</dbReference>
<evidence type="ECO:0000256" key="22">
    <source>
        <dbReference type="ARBA" id="ARBA00068518"/>
    </source>
</evidence>
<evidence type="ECO:0000256" key="3">
    <source>
        <dbReference type="ARBA" id="ARBA00004802"/>
    </source>
</evidence>
<evidence type="ECO:0000256" key="24">
    <source>
        <dbReference type="PIRSR" id="PIRSR000187-2"/>
    </source>
</evidence>
<dbReference type="FunFam" id="1.10.1060.10:FF:000006">
    <property type="entry name" value="Glutamate synthase (NADPH/NADH)"/>
    <property type="match status" value="1"/>
</dbReference>
<evidence type="ECO:0000256" key="14">
    <source>
        <dbReference type="ARBA" id="ARBA00023002"/>
    </source>
</evidence>
<dbReference type="InterPro" id="IPR013785">
    <property type="entry name" value="Aldolase_TIM"/>
</dbReference>
<dbReference type="InterPro" id="IPR028261">
    <property type="entry name" value="DPD_II"/>
</dbReference>
<evidence type="ECO:0000256" key="21">
    <source>
        <dbReference type="ARBA" id="ARBA00057049"/>
    </source>
</evidence>
<dbReference type="FunFam" id="3.60.20.10:FF:000001">
    <property type="entry name" value="Glutamate synthase, large subunit"/>
    <property type="match status" value="1"/>
</dbReference>
<keyword evidence="9" id="KW-0285">Flavoprotein</keyword>
<dbReference type="InterPro" id="IPR023753">
    <property type="entry name" value="FAD/NAD-binding_dom"/>
</dbReference>
<keyword evidence="28" id="KW-1185">Reference proteome</keyword>
<evidence type="ECO:0000256" key="1">
    <source>
        <dbReference type="ARBA" id="ARBA00001917"/>
    </source>
</evidence>
<keyword evidence="15" id="KW-0408">Iron</keyword>
<evidence type="ECO:0000256" key="15">
    <source>
        <dbReference type="ARBA" id="ARBA00023004"/>
    </source>
</evidence>
<dbReference type="PANTHER" id="PTHR43100:SF1">
    <property type="entry name" value="GLUTAMATE SYNTHASE [NADPH] SMALL CHAIN"/>
    <property type="match status" value="1"/>
</dbReference>
<dbReference type="GO" id="GO:0050660">
    <property type="term" value="F:flavin adenine dinucleotide binding"/>
    <property type="evidence" value="ECO:0007669"/>
    <property type="project" value="InterPro"/>
</dbReference>
<keyword evidence="13" id="KW-0315">Glutamine amidotransferase</keyword>
<keyword evidence="12" id="KW-0274">FAD</keyword>
<dbReference type="FunFam" id="3.20.20.70:FF:000017">
    <property type="entry name" value="Glutamate synthase [NADH], amyloplastic"/>
    <property type="match status" value="1"/>
</dbReference>
<evidence type="ECO:0000313" key="28">
    <source>
        <dbReference type="Proteomes" id="UP000807025"/>
    </source>
</evidence>
<dbReference type="NCBIfam" id="NF008730">
    <property type="entry name" value="PRK11750.1"/>
    <property type="match status" value="1"/>
</dbReference>
<feature type="binding site" evidence="24">
    <location>
        <position position="1199"/>
    </location>
    <ligand>
        <name>[3Fe-4S] cluster</name>
        <dbReference type="ChEBI" id="CHEBI:21137"/>
    </ligand>
</feature>
<dbReference type="Pfam" id="PF00310">
    <property type="entry name" value="GATase_2"/>
    <property type="match status" value="1"/>
</dbReference>
<organism evidence="27 28">
    <name type="scientific">Pleurotus eryngii</name>
    <name type="common">Boletus of the steppes</name>
    <dbReference type="NCBI Taxonomy" id="5323"/>
    <lineage>
        <taxon>Eukaryota</taxon>
        <taxon>Fungi</taxon>
        <taxon>Dikarya</taxon>
        <taxon>Basidiomycota</taxon>
        <taxon>Agaricomycotina</taxon>
        <taxon>Agaricomycetes</taxon>
        <taxon>Agaricomycetidae</taxon>
        <taxon>Agaricales</taxon>
        <taxon>Pleurotineae</taxon>
        <taxon>Pleurotaceae</taxon>
        <taxon>Pleurotus</taxon>
    </lineage>
</organism>
<dbReference type="GO" id="GO:0005506">
    <property type="term" value="F:iron ion binding"/>
    <property type="evidence" value="ECO:0007669"/>
    <property type="project" value="InterPro"/>
</dbReference>
<dbReference type="Gene3D" id="2.160.20.60">
    <property type="entry name" value="Glutamate synthase, alpha subunit, C-terminal domain"/>
    <property type="match status" value="1"/>
</dbReference>
<dbReference type="Pfam" id="PF07992">
    <property type="entry name" value="Pyr_redox_2"/>
    <property type="match status" value="1"/>
</dbReference>
<dbReference type="GO" id="GO:0051538">
    <property type="term" value="F:3 iron, 4 sulfur cluster binding"/>
    <property type="evidence" value="ECO:0007669"/>
    <property type="project" value="UniProtKB-KW"/>
</dbReference>
<dbReference type="PRINTS" id="PR00419">
    <property type="entry name" value="ADXRDTASE"/>
</dbReference>